<sequence>MKKQILAILFITLLFASCAKVDSGQLTGILERPTWKPIQPYGMQYIPSGTLHIGPSDQDVNSSLVQRPKQISIQGFFMDDTEITNNEYRQFVSWVRDSIAHVQLGHTKDYPGGIQGVDWEQELDYSAGGELDGMFYQGDEQFGSSRNLDIRQLVFDYQWYDWKGAAQDFSWSDDYNRHSKEKHNRSDYIKKDATRIYPDTLVWVRDFSYSYNEPMTRNYFWHPAFDDYPVVGIAWKQANAFSYWRTNLWNSFEEVNTEDFRLPTEHEWEYASRGGHDMAPYPWGGYYVRNAKGCLLANFKPGRGDYPADGGLYTVRADAYFPNDYGLFNMSGNVSEWTSSAYYENAYAFLHDLQPDIRFDAQDEDPTAWKRKVIRGGSWKDIMYYIQTGTRHWEFQDTTKSYIGFRNVLTFLGRSMNDYN</sequence>
<dbReference type="AlphaFoldDB" id="A0A6S6UKR2"/>
<proteinExistence type="predicted"/>
<dbReference type="Gene3D" id="3.90.1580.10">
    <property type="entry name" value="paralog of FGE (formylglycine-generating enzyme)"/>
    <property type="match status" value="1"/>
</dbReference>
<evidence type="ECO:0000259" key="2">
    <source>
        <dbReference type="Pfam" id="PF03781"/>
    </source>
</evidence>
<feature type="domain" description="Sulfatase-modifying factor enzyme-like" evidence="2">
    <location>
        <begin position="43"/>
        <end position="408"/>
    </location>
</feature>
<dbReference type="Pfam" id="PF03781">
    <property type="entry name" value="FGE-sulfatase"/>
    <property type="match status" value="1"/>
</dbReference>
<organism evidence="3">
    <name type="scientific">uncultured Aureispira sp</name>
    <dbReference type="NCBI Taxonomy" id="1331704"/>
    <lineage>
        <taxon>Bacteria</taxon>
        <taxon>Pseudomonadati</taxon>
        <taxon>Bacteroidota</taxon>
        <taxon>Saprospiria</taxon>
        <taxon>Saprospirales</taxon>
        <taxon>Saprospiraceae</taxon>
        <taxon>Aureispira</taxon>
        <taxon>environmental samples</taxon>
    </lineage>
</organism>
<evidence type="ECO:0000256" key="1">
    <source>
        <dbReference type="SAM" id="SignalP"/>
    </source>
</evidence>
<dbReference type="PANTHER" id="PTHR23150:SF19">
    <property type="entry name" value="FORMYLGLYCINE-GENERATING ENZYME"/>
    <property type="match status" value="1"/>
</dbReference>
<dbReference type="InterPro" id="IPR005532">
    <property type="entry name" value="SUMF_dom"/>
</dbReference>
<dbReference type="InterPro" id="IPR051043">
    <property type="entry name" value="Sulfatase_Mod_Factor_Kinase"/>
</dbReference>
<evidence type="ECO:0000313" key="3">
    <source>
        <dbReference type="EMBL" id="CAA6829702.1"/>
    </source>
</evidence>
<dbReference type="GO" id="GO:0120147">
    <property type="term" value="F:formylglycine-generating oxidase activity"/>
    <property type="evidence" value="ECO:0007669"/>
    <property type="project" value="TreeGrafter"/>
</dbReference>
<keyword evidence="1" id="KW-0732">Signal</keyword>
<protein>
    <submittedName>
        <fullName evidence="3">GldJ</fullName>
    </submittedName>
</protein>
<dbReference type="InterPro" id="IPR042095">
    <property type="entry name" value="SUMF_sf"/>
</dbReference>
<dbReference type="PANTHER" id="PTHR23150">
    <property type="entry name" value="SULFATASE MODIFYING FACTOR 1, 2"/>
    <property type="match status" value="1"/>
</dbReference>
<dbReference type="InterPro" id="IPR016187">
    <property type="entry name" value="CTDL_fold"/>
</dbReference>
<feature type="chain" id="PRO_5028117254" evidence="1">
    <location>
        <begin position="20"/>
        <end position="420"/>
    </location>
</feature>
<dbReference type="EMBL" id="CACVAQ010000513">
    <property type="protein sequence ID" value="CAA6829702.1"/>
    <property type="molecule type" value="Genomic_DNA"/>
</dbReference>
<dbReference type="SUPFAM" id="SSF56436">
    <property type="entry name" value="C-type lectin-like"/>
    <property type="match status" value="1"/>
</dbReference>
<feature type="signal peptide" evidence="1">
    <location>
        <begin position="1"/>
        <end position="19"/>
    </location>
</feature>
<reference evidence="3" key="1">
    <citation type="submission" date="2020-01" db="EMBL/GenBank/DDBJ databases">
        <authorList>
            <person name="Meier V. D."/>
            <person name="Meier V D."/>
        </authorList>
    </citation>
    <scope>NUCLEOTIDE SEQUENCE</scope>
    <source>
        <strain evidence="3">HLG_WM_MAG_10</strain>
    </source>
</reference>
<gene>
    <name evidence="3" type="ORF">HELGO_WM25448</name>
</gene>
<name>A0A6S6UKR2_9BACT</name>
<dbReference type="PROSITE" id="PS51257">
    <property type="entry name" value="PROKAR_LIPOPROTEIN"/>
    <property type="match status" value="1"/>
</dbReference>
<accession>A0A6S6UKR2</accession>